<evidence type="ECO:0000256" key="7">
    <source>
        <dbReference type="ARBA" id="ARBA00023163"/>
    </source>
</evidence>
<organism evidence="11 12">
    <name type="scientific">Oleoguttula mirabilis</name>
    <dbReference type="NCBI Taxonomy" id="1507867"/>
    <lineage>
        <taxon>Eukaryota</taxon>
        <taxon>Fungi</taxon>
        <taxon>Dikarya</taxon>
        <taxon>Ascomycota</taxon>
        <taxon>Pezizomycotina</taxon>
        <taxon>Dothideomycetes</taxon>
        <taxon>Dothideomycetidae</taxon>
        <taxon>Mycosphaerellales</taxon>
        <taxon>Teratosphaeriaceae</taxon>
        <taxon>Oleoguttula</taxon>
    </lineage>
</organism>
<protein>
    <recommendedName>
        <fullName evidence="10">Zn(2)-C6 fungal-type domain-containing protein</fullName>
    </recommendedName>
</protein>
<dbReference type="PROSITE" id="PS00671">
    <property type="entry name" value="D_2_HYDROXYACID_DH_3"/>
    <property type="match status" value="1"/>
</dbReference>
<dbReference type="PROSITE" id="PS00463">
    <property type="entry name" value="ZN2_CY6_FUNGAL_1"/>
    <property type="match status" value="1"/>
</dbReference>
<dbReference type="SMART" id="SM00906">
    <property type="entry name" value="Fungal_trans"/>
    <property type="match status" value="1"/>
</dbReference>
<dbReference type="SUPFAM" id="SSF57701">
    <property type="entry name" value="Zn2/Cys6 DNA-binding domain"/>
    <property type="match status" value="1"/>
</dbReference>
<dbReference type="InterPro" id="IPR036291">
    <property type="entry name" value="NAD(P)-bd_dom_sf"/>
</dbReference>
<evidence type="ECO:0000256" key="8">
    <source>
        <dbReference type="ARBA" id="ARBA00023242"/>
    </source>
</evidence>
<dbReference type="InterPro" id="IPR006139">
    <property type="entry name" value="D-isomer_2_OHA_DH_cat_dom"/>
</dbReference>
<name>A0AAV9JS22_9PEZI</name>
<dbReference type="Pfam" id="PF00172">
    <property type="entry name" value="Zn_clus"/>
    <property type="match status" value="1"/>
</dbReference>
<dbReference type="GO" id="GO:0000981">
    <property type="term" value="F:DNA-binding transcription factor activity, RNA polymerase II-specific"/>
    <property type="evidence" value="ECO:0007669"/>
    <property type="project" value="InterPro"/>
</dbReference>
<keyword evidence="5" id="KW-0805">Transcription regulation</keyword>
<dbReference type="PANTHER" id="PTHR47338">
    <property type="entry name" value="ZN(II)2CYS6 TRANSCRIPTION FACTOR (EUROFUNG)-RELATED"/>
    <property type="match status" value="1"/>
</dbReference>
<feature type="compositionally biased region" description="Basic and acidic residues" evidence="9">
    <location>
        <begin position="23"/>
        <end position="39"/>
    </location>
</feature>
<dbReference type="InterPro" id="IPR029753">
    <property type="entry name" value="D-isomer_DH_CS"/>
</dbReference>
<dbReference type="CDD" id="cd12148">
    <property type="entry name" value="fungal_TF_MHR"/>
    <property type="match status" value="1"/>
</dbReference>
<feature type="compositionally biased region" description="Polar residues" evidence="9">
    <location>
        <begin position="697"/>
        <end position="719"/>
    </location>
</feature>
<feature type="compositionally biased region" description="Polar residues" evidence="9">
    <location>
        <begin position="653"/>
        <end position="672"/>
    </location>
</feature>
<keyword evidence="8" id="KW-0539">Nucleus</keyword>
<dbReference type="GO" id="GO:0006351">
    <property type="term" value="P:DNA-templated transcription"/>
    <property type="evidence" value="ECO:0007669"/>
    <property type="project" value="InterPro"/>
</dbReference>
<reference evidence="11 12" key="1">
    <citation type="submission" date="2021-11" db="EMBL/GenBank/DDBJ databases">
        <title>Black yeast isolated from Biological Soil Crust.</title>
        <authorList>
            <person name="Kurbessoian T."/>
        </authorList>
    </citation>
    <scope>NUCLEOTIDE SEQUENCE [LARGE SCALE GENOMIC DNA]</scope>
    <source>
        <strain evidence="11 12">CCFEE 5522</strain>
    </source>
</reference>
<dbReference type="FunFam" id="3.40.50.720:FF:000282">
    <property type="entry name" value="Glyoxylate reductase protein"/>
    <property type="match status" value="1"/>
</dbReference>
<dbReference type="GO" id="GO:0003677">
    <property type="term" value="F:DNA binding"/>
    <property type="evidence" value="ECO:0007669"/>
    <property type="project" value="InterPro"/>
</dbReference>
<dbReference type="InterPro" id="IPR050815">
    <property type="entry name" value="TF_fung"/>
</dbReference>
<evidence type="ECO:0000256" key="6">
    <source>
        <dbReference type="ARBA" id="ARBA00023027"/>
    </source>
</evidence>
<proteinExistence type="inferred from homology"/>
<keyword evidence="12" id="KW-1185">Reference proteome</keyword>
<dbReference type="EMBL" id="JAVFHQ010000011">
    <property type="protein sequence ID" value="KAK4547318.1"/>
    <property type="molecule type" value="Genomic_DNA"/>
</dbReference>
<dbReference type="InterPro" id="IPR001138">
    <property type="entry name" value="Zn2Cys6_DnaBD"/>
</dbReference>
<keyword evidence="7" id="KW-0804">Transcription</keyword>
<dbReference type="PROSITE" id="PS50048">
    <property type="entry name" value="ZN2_CY6_FUNGAL_2"/>
    <property type="match status" value="1"/>
</dbReference>
<feature type="compositionally biased region" description="Low complexity" evidence="9">
    <location>
        <begin position="737"/>
        <end position="748"/>
    </location>
</feature>
<evidence type="ECO:0000256" key="3">
    <source>
        <dbReference type="ARBA" id="ARBA00022723"/>
    </source>
</evidence>
<comment type="caution">
    <text evidence="11">The sequence shown here is derived from an EMBL/GenBank/DDBJ whole genome shotgun (WGS) entry which is preliminary data.</text>
</comment>
<keyword evidence="6" id="KW-0520">NAD</keyword>
<dbReference type="GO" id="GO:0016616">
    <property type="term" value="F:oxidoreductase activity, acting on the CH-OH group of donors, NAD or NADP as acceptor"/>
    <property type="evidence" value="ECO:0007669"/>
    <property type="project" value="InterPro"/>
</dbReference>
<dbReference type="Pfam" id="PF02826">
    <property type="entry name" value="2-Hacid_dh_C"/>
    <property type="match status" value="1"/>
</dbReference>
<comment type="subcellular location">
    <subcellularLocation>
        <location evidence="1">Nucleus</location>
    </subcellularLocation>
</comment>
<evidence type="ECO:0000256" key="2">
    <source>
        <dbReference type="ARBA" id="ARBA00005854"/>
    </source>
</evidence>
<dbReference type="CDD" id="cd12168">
    <property type="entry name" value="Mand_dh_like"/>
    <property type="match status" value="1"/>
</dbReference>
<dbReference type="Proteomes" id="UP001324427">
    <property type="component" value="Unassembled WGS sequence"/>
</dbReference>
<dbReference type="PANTHER" id="PTHR47338:SF10">
    <property type="entry name" value="TRANSCRIPTION FACTOR DOMAIN-CONTAINING PROTEIN-RELATED"/>
    <property type="match status" value="1"/>
</dbReference>
<dbReference type="InterPro" id="IPR007219">
    <property type="entry name" value="XnlR_reg_dom"/>
</dbReference>
<evidence type="ECO:0000313" key="11">
    <source>
        <dbReference type="EMBL" id="KAK4547318.1"/>
    </source>
</evidence>
<dbReference type="AlphaFoldDB" id="A0AAV9JS22"/>
<dbReference type="CDD" id="cd00067">
    <property type="entry name" value="GAL4"/>
    <property type="match status" value="1"/>
</dbReference>
<evidence type="ECO:0000256" key="4">
    <source>
        <dbReference type="ARBA" id="ARBA00023002"/>
    </source>
</evidence>
<feature type="region of interest" description="Disordered" evidence="9">
    <location>
        <begin position="647"/>
        <end position="786"/>
    </location>
</feature>
<dbReference type="SMART" id="SM00066">
    <property type="entry name" value="GAL4"/>
    <property type="match status" value="1"/>
</dbReference>
<feature type="region of interest" description="Disordered" evidence="9">
    <location>
        <begin position="1"/>
        <end position="41"/>
    </location>
</feature>
<dbReference type="SUPFAM" id="SSF51735">
    <property type="entry name" value="NAD(P)-binding Rossmann-fold domains"/>
    <property type="match status" value="1"/>
</dbReference>
<keyword evidence="4" id="KW-0560">Oxidoreductase</keyword>
<dbReference type="GO" id="GO:0005634">
    <property type="term" value="C:nucleus"/>
    <property type="evidence" value="ECO:0007669"/>
    <property type="project" value="UniProtKB-SubCell"/>
</dbReference>
<feature type="domain" description="Zn(2)-C6 fungal-type" evidence="10">
    <location>
        <begin position="45"/>
        <end position="75"/>
    </location>
</feature>
<evidence type="ECO:0000313" key="12">
    <source>
        <dbReference type="Proteomes" id="UP001324427"/>
    </source>
</evidence>
<dbReference type="InterPro" id="IPR036864">
    <property type="entry name" value="Zn2-C6_fun-type_DNA-bd_sf"/>
</dbReference>
<dbReference type="InterPro" id="IPR006140">
    <property type="entry name" value="D-isomer_DH_NAD-bd"/>
</dbReference>
<keyword evidence="3" id="KW-0479">Metal-binding</keyword>
<comment type="similarity">
    <text evidence="2">Belongs to the D-isomer specific 2-hydroxyacid dehydrogenase family.</text>
</comment>
<evidence type="ECO:0000259" key="10">
    <source>
        <dbReference type="PROSITE" id="PS50048"/>
    </source>
</evidence>
<dbReference type="Pfam" id="PF04082">
    <property type="entry name" value="Fungal_trans"/>
    <property type="match status" value="1"/>
</dbReference>
<dbReference type="Gene3D" id="3.40.50.720">
    <property type="entry name" value="NAD(P)-binding Rossmann-like Domain"/>
    <property type="match status" value="2"/>
</dbReference>
<gene>
    <name evidence="11" type="ORF">LTR36_000973</name>
</gene>
<sequence length="1198" mass="131926">MPGSEDQSPGDGYFNDLSQQPRRQGDEQQRGSQEDDAHPKPKRVACVLCRKRKLKCDGDKPSCATCIRLQHDCTYDEVRRKSGPKRGYVKALEARLAQVETMLQTQDDPLSGTRTGNRNEQSMQAPRNMVPDFQDIVIGQDNVDMLPHMERTINQHEGPAQAQFPHAILGTSGIGNQNAPAEDTYPWEMIGLGLDEPLPTQDVVAELNQAYFDKIHPSMAMIHRPRYFAAMNLAPHMRPPVCLRYAMWCNAAAVTDKWEGLQEHFYGRARKYIQQDEMKGHGESMITIGHVQTWVLLASYEFKLMYFPRAWMSSGRASRMAQMMGLHRLDGAGLDVKQCLPPPKDWTEREERRRTFWMCFCVDRYSSIGTGWPMSIEEGDVLTSLPGEEASYELSRPCKTMSLNEALTPNGAPKLSSFAGVIIMACLFGRNLLHLHRPGPDDKDHDLNGEFWKRHRHMDSILLNTALALPDSLRLPTGLNDPNIVFMNMNIHTSTICLHQAAIFKADKNRMPSRISAESKVRCITAAAEIASVMRQISHLDLSAMNPFISFCLYVAARVFVQYLKSRPKDAQVRASLQFLLSAMHAVKRKNPLTESFLVQLDVDLEGAGLEDSRSLRMQAVPQQPAVADRSPGCPFTLGMKPPIRVPTYGDTGLSSYNDPNQRVNLAPSASNDAEPFGYTRGDMSHSIAAPRATELPSRQRTPGSMQGSATYRSPQSGDNFDMDLSPDGSGDQRTPSSTSFSQQNASSHTSHTGHSPANQQQSSGGVPRDLAGLSGIFDPNNNSFSPDFDMHNFPASTTDPQGFVLPQNWDEGRTGFTPGPTGMTPGRTGMTPGSGMEELANAMGLSDADWNQVLDGFGNWDSGVERDQVLLLGKIDHAHEKWNSLSDVADLIEPQSKNRQDFIEECKSGKLDGVAAAYRTFVSVGITGHWDKELVSALPKTLKYCVHNGAGYDQIDVHACSARDPPIRVANVPTIVDDATADAAVFLILGALRGFNTSLIAARDGKWRGQPAPPLGHDPEGKILGVLGMGGIGRNMKKKCDAFGMKAIYHNRKPLSDEMAGGAQYVSFDELLAQSDVLSLNLPLNKNTRHIISTDQFKQMKKGVVIVNTARGAVMDEAALVVALESGQVSSCGLDVYEEEPKIHPGLIENPHVMLLPHMGTWTVETQTSMEEFCFANVRAALETGKLNSPVAEQADL</sequence>
<dbReference type="GO" id="GO:0051287">
    <property type="term" value="F:NAD binding"/>
    <property type="evidence" value="ECO:0007669"/>
    <property type="project" value="InterPro"/>
</dbReference>
<dbReference type="Pfam" id="PF00389">
    <property type="entry name" value="2-Hacid_dh"/>
    <property type="match status" value="1"/>
</dbReference>
<evidence type="ECO:0000256" key="9">
    <source>
        <dbReference type="SAM" id="MobiDB-lite"/>
    </source>
</evidence>
<dbReference type="GO" id="GO:0008270">
    <property type="term" value="F:zinc ion binding"/>
    <property type="evidence" value="ECO:0007669"/>
    <property type="project" value="InterPro"/>
</dbReference>
<dbReference type="SUPFAM" id="SSF52283">
    <property type="entry name" value="Formate/glycerate dehydrogenase catalytic domain-like"/>
    <property type="match status" value="1"/>
</dbReference>
<dbReference type="PROSITE" id="PS00670">
    <property type="entry name" value="D_2_HYDROXYACID_DH_2"/>
    <property type="match status" value="1"/>
</dbReference>
<evidence type="ECO:0000256" key="1">
    <source>
        <dbReference type="ARBA" id="ARBA00004123"/>
    </source>
</evidence>
<dbReference type="Gene3D" id="4.10.240.10">
    <property type="entry name" value="Zn(2)-C6 fungal-type DNA-binding domain"/>
    <property type="match status" value="1"/>
</dbReference>
<evidence type="ECO:0000256" key="5">
    <source>
        <dbReference type="ARBA" id="ARBA00023015"/>
    </source>
</evidence>
<accession>A0AAV9JS22</accession>
<feature type="compositionally biased region" description="Polar residues" evidence="9">
    <location>
        <begin position="749"/>
        <end position="765"/>
    </location>
</feature>